<dbReference type="Pfam" id="PF04082">
    <property type="entry name" value="Fungal_trans"/>
    <property type="match status" value="1"/>
</dbReference>
<dbReference type="AlphaFoldDB" id="A0A3A2ZUP6"/>
<comment type="subcellular location">
    <subcellularLocation>
        <location evidence="1">Nucleus</location>
    </subcellularLocation>
</comment>
<dbReference type="GO" id="GO:0006351">
    <property type="term" value="P:DNA-templated transcription"/>
    <property type="evidence" value="ECO:0007669"/>
    <property type="project" value="InterPro"/>
</dbReference>
<keyword evidence="10" id="KW-1185">Reference proteome</keyword>
<dbReference type="OrthoDB" id="3163292at2759"/>
<evidence type="ECO:0000256" key="6">
    <source>
        <dbReference type="ARBA" id="ARBA00023242"/>
    </source>
</evidence>
<evidence type="ECO:0000256" key="4">
    <source>
        <dbReference type="ARBA" id="ARBA00023125"/>
    </source>
</evidence>
<dbReference type="PANTHER" id="PTHR31845:SF19">
    <property type="entry name" value="TRANSCRIPTION FACTOR DOMAIN-CONTAINING PROTEIN"/>
    <property type="match status" value="1"/>
</dbReference>
<protein>
    <recommendedName>
        <fullName evidence="8">Xylanolytic transcriptional activator regulatory domain-containing protein</fullName>
    </recommendedName>
</protein>
<dbReference type="EMBL" id="MVGC01000058">
    <property type="protein sequence ID" value="RJE25097.1"/>
    <property type="molecule type" value="Genomic_DNA"/>
</dbReference>
<evidence type="ECO:0000259" key="8">
    <source>
        <dbReference type="Pfam" id="PF04082"/>
    </source>
</evidence>
<dbReference type="GO" id="GO:0000976">
    <property type="term" value="F:transcription cis-regulatory region binding"/>
    <property type="evidence" value="ECO:0007669"/>
    <property type="project" value="TreeGrafter"/>
</dbReference>
<proteinExistence type="predicted"/>
<name>A0A3A2ZUP6_9EURO</name>
<keyword evidence="3" id="KW-0805">Transcription regulation</keyword>
<evidence type="ECO:0000256" key="2">
    <source>
        <dbReference type="ARBA" id="ARBA00022833"/>
    </source>
</evidence>
<feature type="domain" description="Xylanolytic transcriptional activator regulatory" evidence="8">
    <location>
        <begin position="234"/>
        <end position="387"/>
    </location>
</feature>
<dbReference type="STRING" id="2070753.A0A3A2ZUP6"/>
<comment type="caution">
    <text evidence="9">The sequence shown here is derived from an EMBL/GenBank/DDBJ whole genome shotgun (WGS) entry which is preliminary data.</text>
</comment>
<organism evidence="9 10">
    <name type="scientific">Aspergillus sclerotialis</name>
    <dbReference type="NCBI Taxonomy" id="2070753"/>
    <lineage>
        <taxon>Eukaryota</taxon>
        <taxon>Fungi</taxon>
        <taxon>Dikarya</taxon>
        <taxon>Ascomycota</taxon>
        <taxon>Pezizomycotina</taxon>
        <taxon>Eurotiomycetes</taxon>
        <taxon>Eurotiomycetidae</taxon>
        <taxon>Eurotiales</taxon>
        <taxon>Aspergillaceae</taxon>
        <taxon>Aspergillus</taxon>
        <taxon>Aspergillus subgen. Polypaecilum</taxon>
    </lineage>
</organism>
<gene>
    <name evidence="9" type="ORF">PHISCL_02568</name>
</gene>
<keyword evidence="4" id="KW-0238">DNA-binding</keyword>
<evidence type="ECO:0000313" key="10">
    <source>
        <dbReference type="Proteomes" id="UP000266188"/>
    </source>
</evidence>
<evidence type="ECO:0000256" key="7">
    <source>
        <dbReference type="SAM" id="MobiDB-lite"/>
    </source>
</evidence>
<keyword evidence="2" id="KW-0862">Zinc</keyword>
<dbReference type="InterPro" id="IPR007219">
    <property type="entry name" value="XnlR_reg_dom"/>
</dbReference>
<dbReference type="GO" id="GO:0008270">
    <property type="term" value="F:zinc ion binding"/>
    <property type="evidence" value="ECO:0007669"/>
    <property type="project" value="InterPro"/>
</dbReference>
<dbReference type="GO" id="GO:0005634">
    <property type="term" value="C:nucleus"/>
    <property type="evidence" value="ECO:0007669"/>
    <property type="project" value="UniProtKB-SubCell"/>
</dbReference>
<dbReference type="InterPro" id="IPR051089">
    <property type="entry name" value="prtT"/>
</dbReference>
<dbReference type="CDD" id="cd12148">
    <property type="entry name" value="fungal_TF_MHR"/>
    <property type="match status" value="1"/>
</dbReference>
<keyword evidence="5" id="KW-0804">Transcription</keyword>
<evidence type="ECO:0000256" key="3">
    <source>
        <dbReference type="ARBA" id="ARBA00023015"/>
    </source>
</evidence>
<evidence type="ECO:0000256" key="1">
    <source>
        <dbReference type="ARBA" id="ARBA00004123"/>
    </source>
</evidence>
<reference evidence="10" key="1">
    <citation type="submission" date="2017-02" db="EMBL/GenBank/DDBJ databases">
        <authorList>
            <person name="Tafer H."/>
            <person name="Lopandic K."/>
        </authorList>
    </citation>
    <scope>NUCLEOTIDE SEQUENCE [LARGE SCALE GENOMIC DNA]</scope>
    <source>
        <strain evidence="10">CBS 366.77</strain>
    </source>
</reference>
<evidence type="ECO:0000313" key="9">
    <source>
        <dbReference type="EMBL" id="RJE25097.1"/>
    </source>
</evidence>
<dbReference type="GO" id="GO:0000981">
    <property type="term" value="F:DNA-binding transcription factor activity, RNA polymerase II-specific"/>
    <property type="evidence" value="ECO:0007669"/>
    <property type="project" value="TreeGrafter"/>
</dbReference>
<sequence length="731" mass="81140">MAPSTATPTHLRRAAVVKPSPQRPKRVSRSIDVSNQSSEADPAATTSFNSPTHLALPDELVCTDRPPTSTGPRAKHIDNCPKLLPQHQKPVITNTVRARIIEALATLKGKRGAPFSFVTGGNPLFSTRTHPNIRTARDAQHELNLEPSQTSPLSLKISWLLRPLRISHHDQTPDDDRQPDEIVKMPSYIASMTLGQTITDPIEGGVISLQASKLLFRYFMVQMNAKWEYLLDPYFDTHDSVQQRSSLLFSSILFCASKFASYTNGRLVSHTDPFLQSRLCSLSRNLVIRAIAGGDRSVETMQALYLLVCWKDPDDDISYLHSGYAFSILRDLDLESSDGDDLQVARRRRIWLALFRQDRQQSLFFLRKASLSHGDDESSFLCNIDTWLKMPYTLPSDFFACCSADLRRIQSKLRTLVQKASSVMLPCLLDLMDSELTAWRSKWWDHVHGEGKTHSTDDPSLYPELLHPGGHHLTALVRLWEQSVRLNISSAILRQSLMASMASSLQSNCEPNNVPLDLDLTTIQHVLSPSLPGLSSSVESAFGTLNSLIKFPPADLRRAPDAILLLGPNAALFVCLLLCLPELGILGPTFQRTAVDLIRSISNHVKQCVESPQDTVALHSNYLDSLVELLHPPSSTDSDEQHEISLRPTHASSHMLVDANGLDIENANLQATHTSEVAITEQNYSMSPTDAILGFQGSFDQTLHMQSLGNLLDGDLFWEMPPETGDANIGS</sequence>
<accession>A0A3A2ZUP6</accession>
<feature type="compositionally biased region" description="Polar residues" evidence="7">
    <location>
        <begin position="31"/>
        <end position="52"/>
    </location>
</feature>
<keyword evidence="6" id="KW-0539">Nucleus</keyword>
<evidence type="ECO:0000256" key="5">
    <source>
        <dbReference type="ARBA" id="ARBA00023163"/>
    </source>
</evidence>
<dbReference type="PANTHER" id="PTHR31845">
    <property type="entry name" value="FINGER DOMAIN PROTEIN, PUTATIVE-RELATED"/>
    <property type="match status" value="1"/>
</dbReference>
<dbReference type="Proteomes" id="UP000266188">
    <property type="component" value="Unassembled WGS sequence"/>
</dbReference>
<feature type="region of interest" description="Disordered" evidence="7">
    <location>
        <begin position="1"/>
        <end position="52"/>
    </location>
</feature>